<dbReference type="GO" id="GO:0007264">
    <property type="term" value="P:small GTPase-mediated signal transduction"/>
    <property type="evidence" value="ECO:0007669"/>
    <property type="project" value="UniProtKB-UniRule"/>
</dbReference>
<evidence type="ECO:0000313" key="8">
    <source>
        <dbReference type="Proteomes" id="UP001153076"/>
    </source>
</evidence>
<dbReference type="GO" id="GO:0005829">
    <property type="term" value="C:cytosol"/>
    <property type="evidence" value="ECO:0007669"/>
    <property type="project" value="TreeGrafter"/>
</dbReference>
<protein>
    <recommendedName>
        <fullName evidence="5">Rab escort protein 1</fullName>
    </recommendedName>
</protein>
<keyword evidence="8" id="KW-1185">Reference proteome</keyword>
<comment type="function">
    <text evidence="5">Substrate-binding subunit of the Rab geranylgeranyltransferase (GGTase) complex. Binds unprenylated Rab proteins.</text>
</comment>
<feature type="region of interest" description="Disordered" evidence="6">
    <location>
        <begin position="535"/>
        <end position="589"/>
    </location>
</feature>
<proteinExistence type="inferred from homology"/>
<feature type="compositionally biased region" description="Gly residues" evidence="6">
    <location>
        <begin position="565"/>
        <end position="580"/>
    </location>
</feature>
<keyword evidence="3 5" id="KW-0343">GTPase activation</keyword>
<gene>
    <name evidence="7" type="ORF">Cgig2_001631</name>
</gene>
<dbReference type="SUPFAM" id="SSF54373">
    <property type="entry name" value="FAD-linked reductases, C-terminal domain"/>
    <property type="match status" value="1"/>
</dbReference>
<dbReference type="PANTHER" id="PTHR11787:SF4">
    <property type="entry name" value="CHM, RAB ESCORT PROTEIN 1"/>
    <property type="match status" value="1"/>
</dbReference>
<dbReference type="GO" id="GO:0006886">
    <property type="term" value="P:intracellular protein transport"/>
    <property type="evidence" value="ECO:0007669"/>
    <property type="project" value="InterPro"/>
</dbReference>
<dbReference type="GO" id="GO:0005092">
    <property type="term" value="F:GDP-dissociation inhibitor activity"/>
    <property type="evidence" value="ECO:0007669"/>
    <property type="project" value="InterPro"/>
</dbReference>
<organism evidence="7 8">
    <name type="scientific">Carnegiea gigantea</name>
    <dbReference type="NCBI Taxonomy" id="171969"/>
    <lineage>
        <taxon>Eukaryota</taxon>
        <taxon>Viridiplantae</taxon>
        <taxon>Streptophyta</taxon>
        <taxon>Embryophyta</taxon>
        <taxon>Tracheophyta</taxon>
        <taxon>Spermatophyta</taxon>
        <taxon>Magnoliopsida</taxon>
        <taxon>eudicotyledons</taxon>
        <taxon>Gunneridae</taxon>
        <taxon>Pentapetalae</taxon>
        <taxon>Caryophyllales</taxon>
        <taxon>Cactineae</taxon>
        <taxon>Cactaceae</taxon>
        <taxon>Cactoideae</taxon>
        <taxon>Echinocereeae</taxon>
        <taxon>Carnegiea</taxon>
    </lineage>
</organism>
<dbReference type="InterPro" id="IPR036188">
    <property type="entry name" value="FAD/NAD-bd_sf"/>
</dbReference>
<dbReference type="GO" id="GO:0005634">
    <property type="term" value="C:nucleus"/>
    <property type="evidence" value="ECO:0007669"/>
    <property type="project" value="TreeGrafter"/>
</dbReference>
<evidence type="ECO:0000256" key="1">
    <source>
        <dbReference type="ARBA" id="ARBA00004496"/>
    </source>
</evidence>
<dbReference type="GO" id="GO:0005968">
    <property type="term" value="C:Rab-protein geranylgeranyltransferase complex"/>
    <property type="evidence" value="ECO:0007669"/>
    <property type="project" value="UniProtKB-UniRule"/>
</dbReference>
<dbReference type="Gene3D" id="3.50.50.60">
    <property type="entry name" value="FAD/NAD(P)-binding domain"/>
    <property type="match status" value="1"/>
</dbReference>
<dbReference type="Proteomes" id="UP001153076">
    <property type="component" value="Unassembled WGS sequence"/>
</dbReference>
<comment type="subcellular location">
    <subcellularLocation>
        <location evidence="1 5">Cytoplasm</location>
    </subcellularLocation>
</comment>
<comment type="caution">
    <text evidence="7">The sequence shown here is derived from an EMBL/GenBank/DDBJ whole genome shotgun (WGS) entry which is preliminary data.</text>
</comment>
<dbReference type="GO" id="GO:0005096">
    <property type="term" value="F:GTPase activator activity"/>
    <property type="evidence" value="ECO:0007669"/>
    <property type="project" value="UniProtKB-UniRule"/>
</dbReference>
<reference evidence="7" key="1">
    <citation type="submission" date="2022-04" db="EMBL/GenBank/DDBJ databases">
        <title>Carnegiea gigantea Genome sequencing and assembly v2.</title>
        <authorList>
            <person name="Copetti D."/>
            <person name="Sanderson M.J."/>
            <person name="Burquez A."/>
            <person name="Wojciechowski M.F."/>
        </authorList>
    </citation>
    <scope>NUCLEOTIDE SEQUENCE</scope>
    <source>
        <strain evidence="7">SGP5-SGP5p</strain>
        <tissue evidence="7">Aerial part</tissue>
    </source>
</reference>
<dbReference type="PANTHER" id="PTHR11787">
    <property type="entry name" value="RAB GDP-DISSOCIATION INHIBITOR"/>
    <property type="match status" value="1"/>
</dbReference>
<evidence type="ECO:0000313" key="7">
    <source>
        <dbReference type="EMBL" id="KAJ8427820.1"/>
    </source>
</evidence>
<feature type="region of interest" description="Disordered" evidence="6">
    <location>
        <begin position="455"/>
        <end position="476"/>
    </location>
</feature>
<dbReference type="Pfam" id="PF00996">
    <property type="entry name" value="GDI"/>
    <property type="match status" value="2"/>
</dbReference>
<feature type="compositionally biased region" description="Basic and acidic residues" evidence="6">
    <location>
        <begin position="535"/>
        <end position="549"/>
    </location>
</feature>
<name>A0A9Q1JP56_9CARY</name>
<dbReference type="Gene3D" id="3.30.519.10">
    <property type="entry name" value="Guanine Nucleotide Dissociation Inhibitor, domain 2"/>
    <property type="match status" value="1"/>
</dbReference>
<comment type="similarity">
    <text evidence="2 5">Belongs to the Rab GDI family.</text>
</comment>
<feature type="compositionally biased region" description="Polar residues" evidence="6">
    <location>
        <begin position="455"/>
        <end position="474"/>
    </location>
</feature>
<dbReference type="AlphaFoldDB" id="A0A9Q1JP56"/>
<evidence type="ECO:0000256" key="5">
    <source>
        <dbReference type="PIRNR" id="PIRNR016550"/>
    </source>
</evidence>
<dbReference type="Gene3D" id="1.10.405.10">
    <property type="entry name" value="Guanine Nucleotide Dissociation Inhibitor, domain 1"/>
    <property type="match status" value="1"/>
</dbReference>
<dbReference type="GO" id="GO:0016192">
    <property type="term" value="P:vesicle-mediated transport"/>
    <property type="evidence" value="ECO:0007669"/>
    <property type="project" value="TreeGrafter"/>
</dbReference>
<dbReference type="InterPro" id="IPR018203">
    <property type="entry name" value="GDP_dissociation_inhibitor"/>
</dbReference>
<dbReference type="SUPFAM" id="SSF51905">
    <property type="entry name" value="FAD/NAD(P)-binding domain"/>
    <property type="match status" value="1"/>
</dbReference>
<dbReference type="FunFam" id="1.10.405.10:FF:000008">
    <property type="entry name" value="Rab proteins geranylgeranyltransferase component"/>
    <property type="match status" value="1"/>
</dbReference>
<evidence type="ECO:0000256" key="4">
    <source>
        <dbReference type="ARBA" id="ARBA00022490"/>
    </source>
</evidence>
<sequence>MLEPETSSSPATEFPPVEPTNFDMIIVGTGLQESIIAAAASTAGKSVLHLDPNPFYGSHFSSLSPSDLSSFLRSSPPYCSPSLLSDEYDAIPLSARPLYSDVEISPEELENCRRFCLDVSGPRVLFCADSAIELMLKSGVSHYLEFKSVDASLIYEAESGNLSSVPDSRAAIFKDRSLGLTEKTQLMKFFKLVQEHLEEENEGLISEEDMESPFVEFLTKMRLPKKIKSIILYSIALADYDQENAETGEDLLKTKDGINRLALYHSSIGRFNAQSAMLYPMYGQGELPQAFCRRAAVKGCIYVLRMPVAALLAEKGTGLYKGVKLKSGQDLLSSQLVIDPRFVVPPSLALSRRGASQESSQDPIPAAVKGKVARGICITRLSLKSDASNLLIVFPPRSLCPEQATSVRVLQLSGNVAVCPPGMFVTHLSTLCHDASQGKRLLTAAIDALFRDTMPGNSETSCSENPEDTSASESDNMKVHSSALLWTALYIQEITEGSVQTISSGPSPDGNLSYNDLIDVTKKMFQQLYPGQEFFPEKASSEDPEDKNSDGGCRGDNSSEKNSDGGDGGSGSGSGNGNGNSVGVYPEYL</sequence>
<dbReference type="PRINTS" id="PR00891">
    <property type="entry name" value="RABGDIREP"/>
</dbReference>
<keyword evidence="4 5" id="KW-0963">Cytoplasm</keyword>
<evidence type="ECO:0000256" key="6">
    <source>
        <dbReference type="SAM" id="MobiDB-lite"/>
    </source>
</evidence>
<evidence type="ECO:0000256" key="3">
    <source>
        <dbReference type="ARBA" id="ARBA00022468"/>
    </source>
</evidence>
<dbReference type="EMBL" id="JAKOGI010001089">
    <property type="protein sequence ID" value="KAJ8427820.1"/>
    <property type="molecule type" value="Genomic_DNA"/>
</dbReference>
<accession>A0A9Q1JP56</accession>
<dbReference type="OrthoDB" id="9446342at2759"/>
<dbReference type="PIRSF" id="PIRSF016550">
    <property type="entry name" value="Rab_ger_ger_transf_A_euk"/>
    <property type="match status" value="1"/>
</dbReference>
<dbReference type="InterPro" id="IPR001738">
    <property type="entry name" value="Rab_escort"/>
</dbReference>
<evidence type="ECO:0000256" key="2">
    <source>
        <dbReference type="ARBA" id="ARBA00005593"/>
    </source>
</evidence>